<comment type="caution">
    <text evidence="8">The sequence shown here is derived from an EMBL/GenBank/DDBJ whole genome shotgun (WGS) entry which is preliminary data.</text>
</comment>
<evidence type="ECO:0000256" key="4">
    <source>
        <dbReference type="SAM" id="MobiDB-lite"/>
    </source>
</evidence>
<feature type="domain" description="Pop1 N-terminal" evidence="5">
    <location>
        <begin position="255"/>
        <end position="324"/>
    </location>
</feature>
<evidence type="ECO:0000259" key="5">
    <source>
        <dbReference type="Pfam" id="PF06978"/>
    </source>
</evidence>
<protein>
    <submittedName>
        <fullName evidence="8">Uncharacterized protein</fullName>
    </submittedName>
</protein>
<dbReference type="PANTHER" id="PTHR22731">
    <property type="entry name" value="RIBONUCLEASES P/MRP PROTEIN SUBUNIT POP1"/>
    <property type="match status" value="1"/>
</dbReference>
<keyword evidence="9" id="KW-1185">Reference proteome</keyword>
<reference evidence="8 9" key="1">
    <citation type="journal article" date="2020" name="ISME J.">
        <title>Uncovering the hidden diversity of litter-decomposition mechanisms in mushroom-forming fungi.</title>
        <authorList>
            <person name="Floudas D."/>
            <person name="Bentzer J."/>
            <person name="Ahren D."/>
            <person name="Johansson T."/>
            <person name="Persson P."/>
            <person name="Tunlid A."/>
        </authorList>
    </citation>
    <scope>NUCLEOTIDE SEQUENCE [LARGE SCALE GENOMIC DNA]</scope>
    <source>
        <strain evidence="8 9">CBS 291.85</strain>
    </source>
</reference>
<dbReference type="Pfam" id="PF06978">
    <property type="entry name" value="POP1_N"/>
    <property type="match status" value="2"/>
</dbReference>
<feature type="compositionally biased region" description="Basic residues" evidence="4">
    <location>
        <begin position="238"/>
        <end position="252"/>
    </location>
</feature>
<proteinExistence type="predicted"/>
<dbReference type="InterPro" id="IPR039182">
    <property type="entry name" value="Pop1"/>
</dbReference>
<feature type="compositionally biased region" description="Acidic residues" evidence="4">
    <location>
        <begin position="762"/>
        <end position="775"/>
    </location>
</feature>
<organism evidence="8 9">
    <name type="scientific">Tetrapyrgos nigripes</name>
    <dbReference type="NCBI Taxonomy" id="182062"/>
    <lineage>
        <taxon>Eukaryota</taxon>
        <taxon>Fungi</taxon>
        <taxon>Dikarya</taxon>
        <taxon>Basidiomycota</taxon>
        <taxon>Agaricomycotina</taxon>
        <taxon>Agaricomycetes</taxon>
        <taxon>Agaricomycetidae</taxon>
        <taxon>Agaricales</taxon>
        <taxon>Marasmiineae</taxon>
        <taxon>Marasmiaceae</taxon>
        <taxon>Tetrapyrgos</taxon>
    </lineage>
</organism>
<evidence type="ECO:0000256" key="3">
    <source>
        <dbReference type="ARBA" id="ARBA00023242"/>
    </source>
</evidence>
<name>A0A8H5GQD3_9AGAR</name>
<feature type="region of interest" description="Disordered" evidence="4">
    <location>
        <begin position="563"/>
        <end position="584"/>
    </location>
</feature>
<keyword evidence="3" id="KW-0539">Nucleus</keyword>
<dbReference type="EMBL" id="JAACJM010000013">
    <property type="protein sequence ID" value="KAF5369289.1"/>
    <property type="molecule type" value="Genomic_DNA"/>
</dbReference>
<dbReference type="Pfam" id="PF08170">
    <property type="entry name" value="POPLD"/>
    <property type="match status" value="1"/>
</dbReference>
<evidence type="ECO:0000256" key="1">
    <source>
        <dbReference type="ARBA" id="ARBA00004123"/>
    </source>
</evidence>
<dbReference type="OrthoDB" id="442863at2759"/>
<dbReference type="Proteomes" id="UP000559256">
    <property type="component" value="Unassembled WGS sequence"/>
</dbReference>
<dbReference type="GO" id="GO:0001682">
    <property type="term" value="P:tRNA 5'-leader removal"/>
    <property type="evidence" value="ECO:0007669"/>
    <property type="project" value="InterPro"/>
</dbReference>
<dbReference type="InterPro" id="IPR012590">
    <property type="entry name" value="POPLD_dom"/>
</dbReference>
<evidence type="ECO:0000259" key="6">
    <source>
        <dbReference type="Pfam" id="PF08170"/>
    </source>
</evidence>
<feature type="region of interest" description="Disordered" evidence="4">
    <location>
        <begin position="383"/>
        <end position="405"/>
    </location>
</feature>
<evidence type="ECO:0000313" key="9">
    <source>
        <dbReference type="Proteomes" id="UP000559256"/>
    </source>
</evidence>
<feature type="domain" description="POP1 C-terminal" evidence="7">
    <location>
        <begin position="929"/>
        <end position="965"/>
    </location>
</feature>
<accession>A0A8H5GQD3</accession>
<dbReference type="InterPro" id="IPR055079">
    <property type="entry name" value="POP1_C"/>
</dbReference>
<evidence type="ECO:0000259" key="7">
    <source>
        <dbReference type="Pfam" id="PF22770"/>
    </source>
</evidence>
<feature type="compositionally biased region" description="Acidic residues" evidence="4">
    <location>
        <begin position="736"/>
        <end position="747"/>
    </location>
</feature>
<feature type="compositionally biased region" description="Polar residues" evidence="4">
    <location>
        <begin position="574"/>
        <end position="584"/>
    </location>
</feature>
<dbReference type="GO" id="GO:0000172">
    <property type="term" value="C:ribonuclease MRP complex"/>
    <property type="evidence" value="ECO:0007669"/>
    <property type="project" value="InterPro"/>
</dbReference>
<feature type="compositionally biased region" description="Basic and acidic residues" evidence="4">
    <location>
        <begin position="214"/>
        <end position="237"/>
    </location>
</feature>
<dbReference type="InterPro" id="IPR009723">
    <property type="entry name" value="Pop1_N"/>
</dbReference>
<feature type="region of interest" description="Disordered" evidence="4">
    <location>
        <begin position="712"/>
        <end position="775"/>
    </location>
</feature>
<dbReference type="AlphaFoldDB" id="A0A8H5GQD3"/>
<sequence>MLAAEAKRSASVGYLAELRPHPPRNPPTGFFGAGAVPMFGVVAASFLTTRVVDRKRPPEALKAVRERERVRSVEAMKFTVTLPEISNSPNPNPIAFVSLTTMSTAEKRKLPENANYKTRKKQRQADARTIRVQTPQENQNAVAGPSRLAPSITNNVDFTVIGMKGLPSAIDVERFAESRAFEIHAMQTAMQASASSSTTRAWQVLPRHLRRRAASHDPRRVPVRLREKARAEMDPVKKPKKASKKPGKQKRALLKSDKFLKRQRDKSWLETHLWHAKRMHMEDMWGYRLAVTPTEKAFRPSHRASIHGSILHDASYHSFIELKGPVKILVSILETCCDAQGPSPGAQRYTLGSRILNTHIYQPKRYPLDMISPVIIMWRPPSPPAVSTKKSKKQKGKEKEAPLSGEPDRTVWICSHPSVMREVFAALQVSASLVLDAIRESGSPEVALELAPLHGQVNMFEIMGPKSSQVIKGALSPVMKDQSEDFQKFWTSLTNLQCTGSLPRGMVIGFTVHDPRLKFPPKNAQVQLPDSGAPTATLILPSSALAQSNLWEKTCRDKLKKPHYTKQQLDQRRSQNLIPGTPLSSLRQDDRVPVILIQRSVESGNGDSIHGWTLIVPAGWSMAFLPSLIHTGTRVGGQRERQTQAFEAGSVYFPRDYPGLEAYDEYAETRGEGEKAKWDRTPPAKRVNYKKLGTRSPWIPDWEVVVGLEQSNMEHEDDNRDEDEEDLVTTQRPEGDQQDGEGEEDTEMDHVEANDEQQQPPQDEEDGTGTMDVDEQFSPDLLPWLFIGPDISTIVLEISTKPEDEHAKTLLDAINKLRAKRSLNDLSVLKGFPSEAQAQEVLLKSALVNVKVSMHSKGSPDDLAMIYSIPEPEWDEWREAINRKPSSVDDDLVDIGGGDNGGAGSDGSPHVKVRRDVEELSKIIPPPSSIIGYVTTGNYSLSRGGGFAIGAIPLLQYLKIHKKANEGLFSVDSNRAKSSFKAENLFVKVRDRRERSVGWRGSSWCESLRPETYKRFNVSRPRAE</sequence>
<comment type="subcellular location">
    <subcellularLocation>
        <location evidence="1">Nucleus</location>
    </subcellularLocation>
</comment>
<dbReference type="GO" id="GO:0005655">
    <property type="term" value="C:nucleolar ribonuclease P complex"/>
    <property type="evidence" value="ECO:0007669"/>
    <property type="project" value="InterPro"/>
</dbReference>
<feature type="domain" description="POPLD" evidence="6">
    <location>
        <begin position="611"/>
        <end position="702"/>
    </location>
</feature>
<keyword evidence="2" id="KW-0819">tRNA processing</keyword>
<evidence type="ECO:0000313" key="8">
    <source>
        <dbReference type="EMBL" id="KAF5369289.1"/>
    </source>
</evidence>
<evidence type="ECO:0000256" key="2">
    <source>
        <dbReference type="ARBA" id="ARBA00022694"/>
    </source>
</evidence>
<dbReference type="PANTHER" id="PTHR22731:SF3">
    <property type="entry name" value="RIBONUCLEASES P_MRP PROTEIN SUBUNIT POP1"/>
    <property type="match status" value="1"/>
</dbReference>
<gene>
    <name evidence="8" type="ORF">D9758_002524</name>
</gene>
<feature type="domain" description="Pop1 N-terminal" evidence="5">
    <location>
        <begin position="175"/>
        <end position="252"/>
    </location>
</feature>
<dbReference type="Pfam" id="PF22770">
    <property type="entry name" value="POP1_C"/>
    <property type="match status" value="1"/>
</dbReference>
<feature type="region of interest" description="Disordered" evidence="4">
    <location>
        <begin position="211"/>
        <end position="252"/>
    </location>
</feature>